<gene>
    <name evidence="5" type="ORF">L207DRAFT_520608</name>
</gene>
<dbReference type="InterPro" id="IPR023753">
    <property type="entry name" value="FAD/NAD-binding_dom"/>
</dbReference>
<proteinExistence type="inferred from homology"/>
<dbReference type="AlphaFoldDB" id="A0A2J6QUN6"/>
<evidence type="ECO:0000256" key="1">
    <source>
        <dbReference type="ARBA" id="ARBA00009333"/>
    </source>
</evidence>
<dbReference type="GO" id="GO:0097237">
    <property type="term" value="P:cellular response to toxic substance"/>
    <property type="evidence" value="ECO:0007669"/>
    <property type="project" value="UniProtKB-ARBA"/>
</dbReference>
<dbReference type="PANTHER" id="PTHR48105">
    <property type="entry name" value="THIOREDOXIN REDUCTASE 1-RELATED-RELATED"/>
    <property type="match status" value="1"/>
</dbReference>
<accession>A0A2J6QUN6</accession>
<dbReference type="InterPro" id="IPR050097">
    <property type="entry name" value="Ferredoxin-NADP_redctase_2"/>
</dbReference>
<feature type="domain" description="FAD/NAD(P)-binding" evidence="4">
    <location>
        <begin position="8"/>
        <end position="297"/>
    </location>
</feature>
<dbReference type="GO" id="GO:0016491">
    <property type="term" value="F:oxidoreductase activity"/>
    <property type="evidence" value="ECO:0007669"/>
    <property type="project" value="UniProtKB-KW"/>
</dbReference>
<dbReference type="InterPro" id="IPR036188">
    <property type="entry name" value="FAD/NAD-bd_sf"/>
</dbReference>
<keyword evidence="6" id="KW-1185">Reference proteome</keyword>
<organism evidence="5 6">
    <name type="scientific">Hyaloscypha variabilis (strain UAMH 11265 / GT02V1 / F)</name>
    <name type="common">Meliniomyces variabilis</name>
    <dbReference type="NCBI Taxonomy" id="1149755"/>
    <lineage>
        <taxon>Eukaryota</taxon>
        <taxon>Fungi</taxon>
        <taxon>Dikarya</taxon>
        <taxon>Ascomycota</taxon>
        <taxon>Pezizomycotina</taxon>
        <taxon>Leotiomycetes</taxon>
        <taxon>Helotiales</taxon>
        <taxon>Hyaloscyphaceae</taxon>
        <taxon>Hyaloscypha</taxon>
        <taxon>Hyaloscypha variabilis</taxon>
    </lineage>
</organism>
<sequence length="310" mass="32854">MPAKFNADVLIIGAGPAGLSLVTGLVRQQYTAILFDSGVYRNANATQMHNVIAHDHQAPSSFRAQARASILDRYSGVEFKNSKIENVRKLDSGFEVTNEKGDKHTGRKLVLAVGVKDEMPSLPGYEALWGTRIFHCLFCHGYEARGANSAGVLAVPDLVSAGIVMHIVKMALRLVPNVTVYTNGDSSLGEEVATASGQRKSSIKVNNTKIAKVEAGLGESGVILHMEDGSQIAEGFLVHNPKYKINGPFAEQLGLEMTERGDIKTVGMFGETSVQGVYAIGDCAVPMKSVTMAVASGTACAGGLSMVLQG</sequence>
<dbReference type="Proteomes" id="UP000235786">
    <property type="component" value="Unassembled WGS sequence"/>
</dbReference>
<dbReference type="SUPFAM" id="SSF51905">
    <property type="entry name" value="FAD/NAD(P)-binding domain"/>
    <property type="match status" value="1"/>
</dbReference>
<dbReference type="STRING" id="1149755.A0A2J6QUN6"/>
<name>A0A2J6QUN6_HYAVF</name>
<keyword evidence="3" id="KW-0560">Oxidoreductase</keyword>
<comment type="similarity">
    <text evidence="1">Belongs to the class-II pyridine nucleotide-disulfide oxidoreductase family.</text>
</comment>
<dbReference type="Pfam" id="PF07992">
    <property type="entry name" value="Pyr_redox_2"/>
    <property type="match status" value="1"/>
</dbReference>
<dbReference type="PRINTS" id="PR00368">
    <property type="entry name" value="FADPNR"/>
</dbReference>
<keyword evidence="2" id="KW-0285">Flavoprotein</keyword>
<reference evidence="5 6" key="1">
    <citation type="submission" date="2016-04" db="EMBL/GenBank/DDBJ databases">
        <title>A degradative enzymes factory behind the ericoid mycorrhizal symbiosis.</title>
        <authorList>
            <consortium name="DOE Joint Genome Institute"/>
            <person name="Martino E."/>
            <person name="Morin E."/>
            <person name="Grelet G."/>
            <person name="Kuo A."/>
            <person name="Kohler A."/>
            <person name="Daghino S."/>
            <person name="Barry K."/>
            <person name="Choi C."/>
            <person name="Cichocki N."/>
            <person name="Clum A."/>
            <person name="Copeland A."/>
            <person name="Hainaut M."/>
            <person name="Haridas S."/>
            <person name="Labutti K."/>
            <person name="Lindquist E."/>
            <person name="Lipzen A."/>
            <person name="Khouja H.-R."/>
            <person name="Murat C."/>
            <person name="Ohm R."/>
            <person name="Olson A."/>
            <person name="Spatafora J."/>
            <person name="Veneault-Fourrey C."/>
            <person name="Henrissat B."/>
            <person name="Grigoriev I."/>
            <person name="Martin F."/>
            <person name="Perotto S."/>
        </authorList>
    </citation>
    <scope>NUCLEOTIDE SEQUENCE [LARGE SCALE GENOMIC DNA]</scope>
    <source>
        <strain evidence="5 6">F</strain>
    </source>
</reference>
<dbReference type="PRINTS" id="PR00469">
    <property type="entry name" value="PNDRDTASEII"/>
</dbReference>
<dbReference type="EMBL" id="KZ613970">
    <property type="protein sequence ID" value="PMD29977.1"/>
    <property type="molecule type" value="Genomic_DNA"/>
</dbReference>
<protein>
    <submittedName>
        <fullName evidence="5">Thioredoxin reductase glit</fullName>
    </submittedName>
</protein>
<evidence type="ECO:0000313" key="6">
    <source>
        <dbReference type="Proteomes" id="UP000235786"/>
    </source>
</evidence>
<dbReference type="Gene3D" id="3.50.50.60">
    <property type="entry name" value="FAD/NAD(P)-binding domain"/>
    <property type="match status" value="2"/>
</dbReference>
<evidence type="ECO:0000256" key="2">
    <source>
        <dbReference type="ARBA" id="ARBA00022630"/>
    </source>
</evidence>
<evidence type="ECO:0000256" key="3">
    <source>
        <dbReference type="ARBA" id="ARBA00023002"/>
    </source>
</evidence>
<dbReference type="OrthoDB" id="10260355at2759"/>
<evidence type="ECO:0000313" key="5">
    <source>
        <dbReference type="EMBL" id="PMD29977.1"/>
    </source>
</evidence>
<evidence type="ECO:0000259" key="4">
    <source>
        <dbReference type="Pfam" id="PF07992"/>
    </source>
</evidence>